<dbReference type="InterPro" id="IPR004148">
    <property type="entry name" value="BAR_dom"/>
</dbReference>
<reference evidence="10" key="1">
    <citation type="submission" date="2016-05" db="EMBL/GenBank/DDBJ databases">
        <title>Comparative genomics of biotechnologically important yeasts.</title>
        <authorList>
            <consortium name="DOE Joint Genome Institute"/>
            <person name="Riley R."/>
            <person name="Haridas S."/>
            <person name="Wolfe K.H."/>
            <person name="Lopes M.R."/>
            <person name="Hittinger C.T."/>
            <person name="Goker M."/>
            <person name="Salamov A."/>
            <person name="Wisecaver J."/>
            <person name="Long T.M."/>
            <person name="Aerts A.L."/>
            <person name="Barry K."/>
            <person name="Choi C."/>
            <person name="Clum A."/>
            <person name="Coughlan A.Y."/>
            <person name="Deshpande S."/>
            <person name="Douglass A.P."/>
            <person name="Hanson S.J."/>
            <person name="Klenk H.-P."/>
            <person name="Labutti K."/>
            <person name="Lapidus A."/>
            <person name="Lindquist E."/>
            <person name="Lipzen A."/>
            <person name="Meier-Kolthoff J.P."/>
            <person name="Ohm R.A."/>
            <person name="Otillar R.P."/>
            <person name="Pangilinan J."/>
            <person name="Peng Y."/>
            <person name="Rokas A."/>
            <person name="Rosa C.A."/>
            <person name="Scheuner C."/>
            <person name="Sibirny A.A."/>
            <person name="Slot J.C."/>
            <person name="Stielow J.B."/>
            <person name="Sun H."/>
            <person name="Kurtzman C.P."/>
            <person name="Blackwell M."/>
            <person name="Grigoriev I.V."/>
            <person name="Jeffries T.W."/>
        </authorList>
    </citation>
    <scope>NUCLEOTIDE SEQUENCE [LARGE SCALE GENOMIC DNA]</scope>
    <source>
        <strain evidence="10">NRRL Y-2460</strain>
    </source>
</reference>
<dbReference type="SMART" id="SM00233">
    <property type="entry name" value="PH"/>
    <property type="match status" value="1"/>
</dbReference>
<keyword evidence="3 6" id="KW-1133">Transmembrane helix</keyword>
<dbReference type="PROSITE" id="PS51778">
    <property type="entry name" value="VAST"/>
    <property type="match status" value="1"/>
</dbReference>
<dbReference type="Pfam" id="PF16746">
    <property type="entry name" value="BAR_3"/>
    <property type="match status" value="1"/>
</dbReference>
<proteinExistence type="predicted"/>
<sequence>MSPSIRTSDHDASSTSNQVATAVAHSKKTTTKSLKLISVSFKEAALDSPTFRASMNHLNNQIEKFEQWLDGLLKLASKYPQRFQEFKEFLNVVLDQLRANFLNDGLVDQDYTMPMLVYTSIGLKESLEEIFKLFGVTNDIEALLMNVLKKDIKPYKDLRKIYETIQNKYDLFLSRYNSQPKTKEPSALREDAFQLSEIRKQYIHVCLDISVAISNLSKNINFMLVDLSDLIWKENINVNVHTKQSDQFRFKTKRIKMFYKSFDFSVKTLSKDMDASRKQTEESTIKQFEPSRQLSDHDSTLINSSTLLDNFSEVTYEKHGWLFMKTSTGKPVRQVWVRRWVFIKDGIFGLLVLSPSKTFVQETDKIGVLLCNIRYCPDEERRFCFELKTIESSIIFQAETLYELKSWLKCFKVVKEKILSEQTQANGNDDSAFGRYPPLLNEFASTANTSIDMELTTINQENSMSSIIQNHLSQYVTKDSEFLTDGLTARILLNTPTVTQLTKEAVVSNSFLSPTTIPSAITANIWGSVNWGMYYLLNEPEAIPSKETQQKWLIEPKKSFSERYPSYYPNYLKPFDVQLKSLFESVVVPNEHLLLEFRSIWLPNSKQELSGRCFVTEKNVYFYMNSMNFISLLFKPLSEIVSFESYEDEFCDVLKVYEISGLTIRAKLFLDSGKLIKDQFSALIKNKILEPSKQKNLKELIEEFENIRISHELQEKERNENSFKERHKKIIPSFVKSIDDDSQVQMKTNYKNEMTLIWDKIYEIPSKALFHFLLGDDSFVLQKILPFIDMRNENIPMSLWRLNKNTHHLLRSFKTDTILDDYEFQTTIINQTIEDVINSKYYNIIQETQFFKFPCSTAFKVQTRIVIYSLNVKNCKLLIYTKVDYLGDNKNFNFICKCINFVNNKIMIATSRIKTEKKLDKDINEAIRIIGSHGKVVKAIRLFGQISQVDDETNPGLADKIQRERKNQDLIYVRWSVVAGASLRKSLSTFFYIVKTLFIILLSLFTTFLKGIRLHWVLVMLLGLSTFYNVYISVRTTTSYWTVREVGKMMDQYTLQRTSNIMQRAIYLKDIEDLISNGETMSYNNSESQCFHKFKNNSFILNLNENFVNDDNTNSQKHNQMQAAAPDNSYKTIENLKKTFIELGLKRNELLVNLKIINKAEEELAYGEWKNWILNEVKRCHFVKDEILGNTAALKDDAVREMLANTESLIEYCNSCDQELQHSYLLGTAGGRAPAASV</sequence>
<dbReference type="InterPro" id="IPR042067">
    <property type="entry name" value="Sip3_PH"/>
</dbReference>
<dbReference type="Pfam" id="PF00169">
    <property type="entry name" value="PH"/>
    <property type="match status" value="1"/>
</dbReference>
<evidence type="ECO:0000313" key="9">
    <source>
        <dbReference type="EMBL" id="ODV95180.1"/>
    </source>
</evidence>
<dbReference type="InterPro" id="IPR001849">
    <property type="entry name" value="PH_domain"/>
</dbReference>
<feature type="transmembrane region" description="Helical" evidence="6">
    <location>
        <begin position="1016"/>
        <end position="1034"/>
    </location>
</feature>
<dbReference type="PANTHER" id="PTHR14248">
    <property type="entry name" value="CYCLIN Y, ISOFORM A"/>
    <property type="match status" value="1"/>
</dbReference>
<dbReference type="InterPro" id="IPR031968">
    <property type="entry name" value="VASt"/>
</dbReference>
<name>A0A1E4TTX6_PACTA</name>
<dbReference type="Gene3D" id="1.20.1270.60">
    <property type="entry name" value="Arfaptin homology (AH) domain/BAR domain"/>
    <property type="match status" value="1"/>
</dbReference>
<protein>
    <submittedName>
        <fullName evidence="9">Uncharacterized protein</fullName>
    </submittedName>
</protein>
<gene>
    <name evidence="9" type="ORF">PACTADRAFT_49928</name>
</gene>
<dbReference type="InterPro" id="IPR027267">
    <property type="entry name" value="AH/BAR_dom_sf"/>
</dbReference>
<feature type="region of interest" description="Disordered" evidence="5">
    <location>
        <begin position="1"/>
        <end position="24"/>
    </location>
</feature>
<dbReference type="Pfam" id="PF16016">
    <property type="entry name" value="VASt"/>
    <property type="match status" value="1"/>
</dbReference>
<evidence type="ECO:0000256" key="5">
    <source>
        <dbReference type="SAM" id="MobiDB-lite"/>
    </source>
</evidence>
<feature type="domain" description="VASt" evidence="8">
    <location>
        <begin position="753"/>
        <end position="931"/>
    </location>
</feature>
<evidence type="ECO:0000256" key="1">
    <source>
        <dbReference type="ARBA" id="ARBA00004370"/>
    </source>
</evidence>
<evidence type="ECO:0000256" key="2">
    <source>
        <dbReference type="ARBA" id="ARBA00022692"/>
    </source>
</evidence>
<dbReference type="GO" id="GO:0016020">
    <property type="term" value="C:membrane"/>
    <property type="evidence" value="ECO:0007669"/>
    <property type="project" value="UniProtKB-SubCell"/>
</dbReference>
<evidence type="ECO:0000256" key="4">
    <source>
        <dbReference type="ARBA" id="ARBA00023136"/>
    </source>
</evidence>
<evidence type="ECO:0000259" key="8">
    <source>
        <dbReference type="PROSITE" id="PS51778"/>
    </source>
</evidence>
<dbReference type="Proteomes" id="UP000094236">
    <property type="component" value="Unassembled WGS sequence"/>
</dbReference>
<dbReference type="PROSITE" id="PS50003">
    <property type="entry name" value="PH_DOMAIN"/>
    <property type="match status" value="1"/>
</dbReference>
<feature type="transmembrane region" description="Helical" evidence="6">
    <location>
        <begin position="990"/>
        <end position="1009"/>
    </location>
</feature>
<dbReference type="EMBL" id="KV454014">
    <property type="protein sequence ID" value="ODV95180.1"/>
    <property type="molecule type" value="Genomic_DNA"/>
</dbReference>
<keyword evidence="4 6" id="KW-0472">Membrane</keyword>
<dbReference type="OrthoDB" id="10070851at2759"/>
<dbReference type="SUPFAM" id="SSF50729">
    <property type="entry name" value="PH domain-like"/>
    <property type="match status" value="1"/>
</dbReference>
<dbReference type="AlphaFoldDB" id="A0A1E4TTX6"/>
<evidence type="ECO:0000256" key="6">
    <source>
        <dbReference type="SAM" id="Phobius"/>
    </source>
</evidence>
<dbReference type="InterPro" id="IPR011993">
    <property type="entry name" value="PH-like_dom_sf"/>
</dbReference>
<keyword evidence="2 6" id="KW-0812">Transmembrane</keyword>
<feature type="domain" description="PH" evidence="7">
    <location>
        <begin position="315"/>
        <end position="416"/>
    </location>
</feature>
<evidence type="ECO:0000259" key="7">
    <source>
        <dbReference type="PROSITE" id="PS50003"/>
    </source>
</evidence>
<evidence type="ECO:0000256" key="3">
    <source>
        <dbReference type="ARBA" id="ARBA00022989"/>
    </source>
</evidence>
<dbReference type="GO" id="GO:0005737">
    <property type="term" value="C:cytoplasm"/>
    <property type="evidence" value="ECO:0007669"/>
    <property type="project" value="InterPro"/>
</dbReference>
<accession>A0A1E4TTX6</accession>
<dbReference type="CDD" id="cd13280">
    <property type="entry name" value="PH_SIP3"/>
    <property type="match status" value="1"/>
</dbReference>
<comment type="subcellular location">
    <subcellularLocation>
        <location evidence="1">Membrane</location>
    </subcellularLocation>
</comment>
<dbReference type="Gene3D" id="2.30.29.30">
    <property type="entry name" value="Pleckstrin-homology domain (PH domain)/Phosphotyrosine-binding domain (PTB)"/>
    <property type="match status" value="1"/>
</dbReference>
<dbReference type="PROSITE" id="PS50890">
    <property type="entry name" value="PUA"/>
    <property type="match status" value="1"/>
</dbReference>
<dbReference type="SUPFAM" id="SSF103657">
    <property type="entry name" value="BAR/IMD domain-like"/>
    <property type="match status" value="1"/>
</dbReference>
<dbReference type="STRING" id="669874.A0A1E4TTX6"/>
<organism evidence="9 10">
    <name type="scientific">Pachysolen tannophilus NRRL Y-2460</name>
    <dbReference type="NCBI Taxonomy" id="669874"/>
    <lineage>
        <taxon>Eukaryota</taxon>
        <taxon>Fungi</taxon>
        <taxon>Dikarya</taxon>
        <taxon>Ascomycota</taxon>
        <taxon>Saccharomycotina</taxon>
        <taxon>Pichiomycetes</taxon>
        <taxon>Pachysolenaceae</taxon>
        <taxon>Pachysolen</taxon>
    </lineage>
</organism>
<keyword evidence="10" id="KW-1185">Reference proteome</keyword>
<evidence type="ECO:0000313" key="10">
    <source>
        <dbReference type="Proteomes" id="UP000094236"/>
    </source>
</evidence>